<dbReference type="PRINTS" id="PR00625">
    <property type="entry name" value="JDOMAIN"/>
</dbReference>
<dbReference type="InterPro" id="IPR042858">
    <property type="entry name" value="DNAJC8"/>
</dbReference>
<dbReference type="InterPro" id="IPR001623">
    <property type="entry name" value="DnaJ_domain"/>
</dbReference>
<feature type="non-terminal residue" evidence="3">
    <location>
        <position position="1"/>
    </location>
</feature>
<feature type="domain" description="J" evidence="2">
    <location>
        <begin position="20"/>
        <end position="100"/>
    </location>
</feature>
<dbReference type="GeneID" id="7200716"/>
<feature type="region of interest" description="Disordered" evidence="1">
    <location>
        <begin position="133"/>
        <end position="163"/>
    </location>
</feature>
<reference evidence="3 4" key="1">
    <citation type="journal article" date="2008" name="Nature">
        <title>The Phaeodactylum genome reveals the evolutionary history of diatom genomes.</title>
        <authorList>
            <person name="Bowler C."/>
            <person name="Allen A.E."/>
            <person name="Badger J.H."/>
            <person name="Grimwood J."/>
            <person name="Jabbari K."/>
            <person name="Kuo A."/>
            <person name="Maheswari U."/>
            <person name="Martens C."/>
            <person name="Maumus F."/>
            <person name="Otillar R.P."/>
            <person name="Rayko E."/>
            <person name="Salamov A."/>
            <person name="Vandepoele K."/>
            <person name="Beszteri B."/>
            <person name="Gruber A."/>
            <person name="Heijde M."/>
            <person name="Katinka M."/>
            <person name="Mock T."/>
            <person name="Valentin K."/>
            <person name="Verret F."/>
            <person name="Berges J.A."/>
            <person name="Brownlee C."/>
            <person name="Cadoret J.P."/>
            <person name="Chiovitti A."/>
            <person name="Choi C.J."/>
            <person name="Coesel S."/>
            <person name="De Martino A."/>
            <person name="Detter J.C."/>
            <person name="Durkin C."/>
            <person name="Falciatore A."/>
            <person name="Fournet J."/>
            <person name="Haruta M."/>
            <person name="Huysman M.J."/>
            <person name="Jenkins B.D."/>
            <person name="Jiroutova K."/>
            <person name="Jorgensen R.E."/>
            <person name="Joubert Y."/>
            <person name="Kaplan A."/>
            <person name="Kroger N."/>
            <person name="Kroth P.G."/>
            <person name="La Roche J."/>
            <person name="Lindquist E."/>
            <person name="Lommer M."/>
            <person name="Martin-Jezequel V."/>
            <person name="Lopez P.J."/>
            <person name="Lucas S."/>
            <person name="Mangogna M."/>
            <person name="McGinnis K."/>
            <person name="Medlin L.K."/>
            <person name="Montsant A."/>
            <person name="Oudot-Le Secq M.P."/>
            <person name="Napoli C."/>
            <person name="Obornik M."/>
            <person name="Parker M.S."/>
            <person name="Petit J.L."/>
            <person name="Porcel B.M."/>
            <person name="Poulsen N."/>
            <person name="Robison M."/>
            <person name="Rychlewski L."/>
            <person name="Rynearson T.A."/>
            <person name="Schmutz J."/>
            <person name="Shapiro H."/>
            <person name="Siaut M."/>
            <person name="Stanley M."/>
            <person name="Sussman M.R."/>
            <person name="Taylor A.R."/>
            <person name="Vardi A."/>
            <person name="von Dassow P."/>
            <person name="Vyverman W."/>
            <person name="Willis A."/>
            <person name="Wyrwicz L.S."/>
            <person name="Rokhsar D.S."/>
            <person name="Weissenbach J."/>
            <person name="Armbrust E.V."/>
            <person name="Green B.R."/>
            <person name="Van de Peer Y."/>
            <person name="Grigoriev I.V."/>
        </authorList>
    </citation>
    <scope>NUCLEOTIDE SEQUENCE [LARGE SCALE GENOMIC DNA]</scope>
    <source>
        <strain evidence="3 4">CCAP 1055/1</strain>
    </source>
</reference>
<dbReference type="InterPro" id="IPR036869">
    <property type="entry name" value="J_dom_sf"/>
</dbReference>
<dbReference type="STRING" id="556484.B7FXX3"/>
<evidence type="ECO:0000313" key="4">
    <source>
        <dbReference type="Proteomes" id="UP000000759"/>
    </source>
</evidence>
<dbReference type="RefSeq" id="XP_002179634.1">
    <property type="nucleotide sequence ID" value="XM_002179598.1"/>
</dbReference>
<proteinExistence type="predicted"/>
<dbReference type="Pfam" id="PF00226">
    <property type="entry name" value="DnaJ"/>
    <property type="match status" value="1"/>
</dbReference>
<dbReference type="SUPFAM" id="SSF46565">
    <property type="entry name" value="Chaperone J-domain"/>
    <property type="match status" value="1"/>
</dbReference>
<dbReference type="InParanoid" id="B7FXX3"/>
<dbReference type="SMART" id="SM00271">
    <property type="entry name" value="DnaJ"/>
    <property type="match status" value="1"/>
</dbReference>
<name>B7FXX3_PHATC</name>
<evidence type="ECO:0000259" key="2">
    <source>
        <dbReference type="PROSITE" id="PS50076"/>
    </source>
</evidence>
<dbReference type="PROSITE" id="PS50076">
    <property type="entry name" value="DNAJ_2"/>
    <property type="match status" value="1"/>
</dbReference>
<dbReference type="Proteomes" id="UP000000759">
    <property type="component" value="Chromosome 7"/>
</dbReference>
<protein>
    <recommendedName>
        <fullName evidence="2">J domain-containing protein</fullName>
    </recommendedName>
</protein>
<dbReference type="CDD" id="cd06257">
    <property type="entry name" value="DnaJ"/>
    <property type="match status" value="1"/>
</dbReference>
<dbReference type="PaxDb" id="2850-Phatr12217"/>
<feature type="compositionally biased region" description="Basic and acidic residues" evidence="1">
    <location>
        <begin position="150"/>
        <end position="163"/>
    </location>
</feature>
<dbReference type="KEGG" id="pti:PHATRDRAFT_12217"/>
<keyword evidence="4" id="KW-1185">Reference proteome</keyword>
<dbReference type="HOGENOM" id="CLU_055927_0_0_1"/>
<dbReference type="eggNOG" id="KOG1150">
    <property type="taxonomic scope" value="Eukaryota"/>
</dbReference>
<evidence type="ECO:0000313" key="3">
    <source>
        <dbReference type="EMBL" id="EEC48620.1"/>
    </source>
</evidence>
<dbReference type="PANTHER" id="PTHR15606">
    <property type="entry name" value="DNAJ HOMOLOG SUBFAMILY C MEMBER 8/LIPOPOLYSACCHARIDE SPECIFIC RESPONSE-7-RELATED"/>
    <property type="match status" value="1"/>
</dbReference>
<gene>
    <name evidence="3" type="ORF">PHATRDRAFT_12217</name>
</gene>
<feature type="compositionally biased region" description="Basic and acidic residues" evidence="1">
    <location>
        <begin position="133"/>
        <end position="143"/>
    </location>
</feature>
<dbReference type="AlphaFoldDB" id="B7FXX3"/>
<sequence length="186" mass="22263">TSVQQIDRLLQENYKWRNLNPFFVLDLDHVANKDDISRRYKALSLLLHPDKNRDNPRAQDAYDEVLKAKAALDDEHKASHVRQLIEQGMRQGKADFDRLGSSHGEQTLQSMQSKAVQKIFAQIEFKRREIEQRERNFSQREQQKEEDDLEKERSARTFDKNWKQEERVDKRIGSWRNFQNKRPKKA</sequence>
<dbReference type="GO" id="GO:0005634">
    <property type="term" value="C:nucleus"/>
    <property type="evidence" value="ECO:0007669"/>
    <property type="project" value="TreeGrafter"/>
</dbReference>
<dbReference type="OrthoDB" id="2423701at2759"/>
<accession>B7FXX3</accession>
<dbReference type="PANTHER" id="PTHR15606:SF4">
    <property type="entry name" value="DNAJ HOMOLOG SUBFAMILY C MEMBER 8"/>
    <property type="match status" value="1"/>
</dbReference>
<dbReference type="Gene3D" id="1.10.287.110">
    <property type="entry name" value="DnaJ domain"/>
    <property type="match status" value="1"/>
</dbReference>
<organism evidence="3 4">
    <name type="scientific">Phaeodactylum tricornutum (strain CCAP 1055/1)</name>
    <dbReference type="NCBI Taxonomy" id="556484"/>
    <lineage>
        <taxon>Eukaryota</taxon>
        <taxon>Sar</taxon>
        <taxon>Stramenopiles</taxon>
        <taxon>Ochrophyta</taxon>
        <taxon>Bacillariophyta</taxon>
        <taxon>Bacillariophyceae</taxon>
        <taxon>Bacillariophycidae</taxon>
        <taxon>Naviculales</taxon>
        <taxon>Phaeodactylaceae</taxon>
        <taxon>Phaeodactylum</taxon>
    </lineage>
</organism>
<evidence type="ECO:0000256" key="1">
    <source>
        <dbReference type="SAM" id="MobiDB-lite"/>
    </source>
</evidence>
<dbReference type="EMBL" id="CM000610">
    <property type="protein sequence ID" value="EEC48620.1"/>
    <property type="molecule type" value="Genomic_DNA"/>
</dbReference>
<reference evidence="4" key="2">
    <citation type="submission" date="2008-08" db="EMBL/GenBank/DDBJ databases">
        <authorList>
            <consortium name="Diatom Consortium"/>
            <person name="Grigoriev I."/>
            <person name="Grimwood J."/>
            <person name="Kuo A."/>
            <person name="Otillar R.P."/>
            <person name="Salamov A."/>
            <person name="Detter J.C."/>
            <person name="Lindquist E."/>
            <person name="Shapiro H."/>
            <person name="Lucas S."/>
            <person name="Glavina del Rio T."/>
            <person name="Pitluck S."/>
            <person name="Rokhsar D."/>
            <person name="Bowler C."/>
        </authorList>
    </citation>
    <scope>GENOME REANNOTATION</scope>
    <source>
        <strain evidence="4">CCAP 1055/1</strain>
    </source>
</reference>